<dbReference type="RefSeq" id="WP_095062006.1">
    <property type="nucleotide sequence ID" value="NZ_FXUV02000065.1"/>
</dbReference>
<dbReference type="GO" id="GO:0015074">
    <property type="term" value="P:DNA integration"/>
    <property type="evidence" value="ECO:0007669"/>
    <property type="project" value="UniProtKB-KW"/>
</dbReference>
<evidence type="ECO:0000259" key="4">
    <source>
        <dbReference type="PROSITE" id="PS51898"/>
    </source>
</evidence>
<dbReference type="Proteomes" id="UP000215450">
    <property type="component" value="Unassembled WGS sequence"/>
</dbReference>
<dbReference type="Pfam" id="PF00589">
    <property type="entry name" value="Phage_integrase"/>
    <property type="match status" value="1"/>
</dbReference>
<dbReference type="InterPro" id="IPR010998">
    <property type="entry name" value="Integrase_recombinase_N"/>
</dbReference>
<dbReference type="Gene3D" id="1.10.150.130">
    <property type="match status" value="1"/>
</dbReference>
<evidence type="ECO:0000256" key="2">
    <source>
        <dbReference type="ARBA" id="ARBA00023125"/>
    </source>
</evidence>
<dbReference type="InterPro" id="IPR002104">
    <property type="entry name" value="Integrase_catalytic"/>
</dbReference>
<keyword evidence="2" id="KW-0238">DNA-binding</keyword>
<evidence type="ECO:0000313" key="6">
    <source>
        <dbReference type="EMBL" id="SNB82285.1"/>
    </source>
</evidence>
<name>A0A238TDS4_9NEIS</name>
<evidence type="ECO:0000313" key="5">
    <source>
        <dbReference type="EMBL" id="SMQ11906.1"/>
    </source>
</evidence>
<dbReference type="SUPFAM" id="SSF56349">
    <property type="entry name" value="DNA breaking-rejoining enzymes"/>
    <property type="match status" value="1"/>
</dbReference>
<proteinExistence type="predicted"/>
<dbReference type="PANTHER" id="PTHR30349">
    <property type="entry name" value="PHAGE INTEGRASE-RELATED"/>
    <property type="match status" value="1"/>
</dbReference>
<keyword evidence="7" id="KW-1185">Reference proteome</keyword>
<protein>
    <submittedName>
        <fullName evidence="6">Phage integrase family protein</fullName>
    </submittedName>
</protein>
<sequence>MATIRKKPTDGWVAQVQHRAKNGLPAISKAAVFPRKADAEAWAAKTEADWQTMRFGGSPNILFAEVLERYKKEVSPKKRGWKNEINIIERVLKTPLAQVRLPNLSELHFQEWANGRMADIAQSSVRREWNVLSHVCSVASKQWRLLPENFMLRLDKPNHGKERTQRVTDEMAAAIAYVAGFSLDCLPVKSTQRVAAAFYFGLETAMRGGEMVALTWDNVFLDRRFVHLPDSKNGYARDVPLSLKAVAILKLLAQVRENERVFNITKGSLDALFRKLRERSDLGDVHFHDSRREALTRLAQIYLPMELAKISGHRDLRILLNTYYAPRAEDLAAKMDG</sequence>
<gene>
    <name evidence="6" type="ORF">KEBURONENSIS_00489</name>
    <name evidence="5" type="ORF">KEBURONENSIS_00910</name>
</gene>
<dbReference type="OrthoDB" id="662444at2"/>
<reference evidence="5" key="1">
    <citation type="submission" date="2017-05" db="EMBL/GenBank/DDBJ databases">
        <authorList>
            <person name="Song R."/>
            <person name="Chenine A.L."/>
            <person name="Ruprecht R.M."/>
        </authorList>
    </citation>
    <scope>NUCLEOTIDE SEQUENCE</scope>
    <source>
        <strain evidence="5">Kingella_eburonensis</strain>
    </source>
</reference>
<dbReference type="InterPro" id="IPR013762">
    <property type="entry name" value="Integrase-like_cat_sf"/>
</dbReference>
<dbReference type="AlphaFoldDB" id="A0A238TDS4"/>
<evidence type="ECO:0000256" key="1">
    <source>
        <dbReference type="ARBA" id="ARBA00022908"/>
    </source>
</evidence>
<dbReference type="GO" id="GO:0003677">
    <property type="term" value="F:DNA binding"/>
    <property type="evidence" value="ECO:0007669"/>
    <property type="project" value="UniProtKB-KW"/>
</dbReference>
<dbReference type="InterPro" id="IPR050090">
    <property type="entry name" value="Tyrosine_recombinase_XerCD"/>
</dbReference>
<organism evidence="6 7">
    <name type="scientific">Kingella negevensis</name>
    <dbReference type="NCBI Taxonomy" id="1522312"/>
    <lineage>
        <taxon>Bacteria</taxon>
        <taxon>Pseudomonadati</taxon>
        <taxon>Pseudomonadota</taxon>
        <taxon>Betaproteobacteria</taxon>
        <taxon>Neisseriales</taxon>
        <taxon>Neisseriaceae</taxon>
        <taxon>Kingella</taxon>
    </lineage>
</organism>
<dbReference type="STRING" id="1522312.GCA_900177895_01372"/>
<dbReference type="Gene3D" id="1.10.443.10">
    <property type="entry name" value="Intergrase catalytic core"/>
    <property type="match status" value="1"/>
</dbReference>
<feature type="domain" description="Tyr recombinase" evidence="4">
    <location>
        <begin position="161"/>
        <end position="336"/>
    </location>
</feature>
<dbReference type="PROSITE" id="PS51898">
    <property type="entry name" value="TYR_RECOMBINASE"/>
    <property type="match status" value="1"/>
</dbReference>
<dbReference type="CDD" id="cd00796">
    <property type="entry name" value="INT_Rci_Hp1_C"/>
    <property type="match status" value="1"/>
</dbReference>
<keyword evidence="1" id="KW-0229">DNA integration</keyword>
<reference evidence="6 7" key="2">
    <citation type="submission" date="2017-06" db="EMBL/GenBank/DDBJ databases">
        <authorList>
            <person name="Kim H.J."/>
            <person name="Triplett B.A."/>
        </authorList>
    </citation>
    <scope>NUCLEOTIDE SEQUENCE [LARGE SCALE GENOMIC DNA]</scope>
    <source>
        <strain evidence="6">Kingella_eburonensis</strain>
    </source>
</reference>
<dbReference type="EMBL" id="FXUV02000065">
    <property type="protein sequence ID" value="SNB82285.1"/>
    <property type="molecule type" value="Genomic_DNA"/>
</dbReference>
<evidence type="ECO:0000256" key="3">
    <source>
        <dbReference type="ARBA" id="ARBA00023172"/>
    </source>
</evidence>
<keyword evidence="3" id="KW-0233">DNA recombination</keyword>
<dbReference type="EMBL" id="FXUV01000011">
    <property type="protein sequence ID" value="SMQ11906.1"/>
    <property type="molecule type" value="Genomic_DNA"/>
</dbReference>
<dbReference type="PANTHER" id="PTHR30349:SF94">
    <property type="entry name" value="INTEGRASE_RECOMBINASE HI_1414-RELATED"/>
    <property type="match status" value="1"/>
</dbReference>
<dbReference type="InterPro" id="IPR011010">
    <property type="entry name" value="DNA_brk_join_enz"/>
</dbReference>
<dbReference type="GO" id="GO:0006310">
    <property type="term" value="P:DNA recombination"/>
    <property type="evidence" value="ECO:0007669"/>
    <property type="project" value="UniProtKB-KW"/>
</dbReference>
<accession>A0A238TDS4</accession>
<evidence type="ECO:0000313" key="7">
    <source>
        <dbReference type="Proteomes" id="UP000215450"/>
    </source>
</evidence>